<evidence type="ECO:0000259" key="8">
    <source>
        <dbReference type="SMART" id="SM00382"/>
    </source>
</evidence>
<organism evidence="9 10">
    <name type="scientific">Salimicrobium halophilum</name>
    <dbReference type="NCBI Taxonomy" id="86666"/>
    <lineage>
        <taxon>Bacteria</taxon>
        <taxon>Bacillati</taxon>
        <taxon>Bacillota</taxon>
        <taxon>Bacilli</taxon>
        <taxon>Bacillales</taxon>
        <taxon>Bacillaceae</taxon>
        <taxon>Salimicrobium</taxon>
    </lineage>
</organism>
<name>A0A1G8RAC1_9BACI</name>
<dbReference type="GO" id="GO:0005524">
    <property type="term" value="F:ATP binding"/>
    <property type="evidence" value="ECO:0007669"/>
    <property type="project" value="InterPro"/>
</dbReference>
<dbReference type="Pfam" id="PF13304">
    <property type="entry name" value="AAA_21"/>
    <property type="match status" value="1"/>
</dbReference>
<accession>A0A1G8RAC1</accession>
<keyword evidence="6" id="KW-0406">Ion transport</keyword>
<feature type="domain" description="AAA+ ATPase" evidence="8">
    <location>
        <begin position="43"/>
        <end position="204"/>
    </location>
</feature>
<dbReference type="STRING" id="86666.SAMN04490247_0920"/>
<evidence type="ECO:0000256" key="5">
    <source>
        <dbReference type="ARBA" id="ARBA00023004"/>
    </source>
</evidence>
<gene>
    <name evidence="9" type="ORF">SAMN04490247_0920</name>
</gene>
<dbReference type="Pfam" id="PF13476">
    <property type="entry name" value="AAA_23"/>
    <property type="match status" value="1"/>
</dbReference>
<dbReference type="InterPro" id="IPR003593">
    <property type="entry name" value="AAA+_ATPase"/>
</dbReference>
<evidence type="ECO:0000256" key="2">
    <source>
        <dbReference type="ARBA" id="ARBA00022448"/>
    </source>
</evidence>
<dbReference type="GO" id="GO:0006826">
    <property type="term" value="P:iron ion transport"/>
    <property type="evidence" value="ECO:0007669"/>
    <property type="project" value="UniProtKB-KW"/>
</dbReference>
<evidence type="ECO:0000313" key="10">
    <source>
        <dbReference type="Proteomes" id="UP000199225"/>
    </source>
</evidence>
<proteinExistence type="predicted"/>
<keyword evidence="5" id="KW-0408">Iron</keyword>
<dbReference type="InterPro" id="IPR051535">
    <property type="entry name" value="Siderophore_ABC-ATPase"/>
</dbReference>
<keyword evidence="4" id="KW-0410">Iron transport</keyword>
<dbReference type="InterPro" id="IPR038729">
    <property type="entry name" value="Rad50/SbcC_AAA"/>
</dbReference>
<evidence type="ECO:0000256" key="7">
    <source>
        <dbReference type="ARBA" id="ARBA00023136"/>
    </source>
</evidence>
<keyword evidence="3" id="KW-1003">Cell membrane</keyword>
<dbReference type="Gene3D" id="3.40.50.300">
    <property type="entry name" value="P-loop containing nucleotide triphosphate hydrolases"/>
    <property type="match status" value="2"/>
</dbReference>
<evidence type="ECO:0000256" key="4">
    <source>
        <dbReference type="ARBA" id="ARBA00022496"/>
    </source>
</evidence>
<dbReference type="PANTHER" id="PTHR42771">
    <property type="entry name" value="IRON(3+)-HYDROXAMATE IMPORT ATP-BINDING PROTEIN FHUC"/>
    <property type="match status" value="1"/>
</dbReference>
<dbReference type="RefSeq" id="WP_093192510.1">
    <property type="nucleotide sequence ID" value="NZ_FNEV01000002.1"/>
</dbReference>
<keyword evidence="2" id="KW-0813">Transport</keyword>
<dbReference type="InterPro" id="IPR003959">
    <property type="entry name" value="ATPase_AAA_core"/>
</dbReference>
<dbReference type="GO" id="GO:0005886">
    <property type="term" value="C:plasma membrane"/>
    <property type="evidence" value="ECO:0007669"/>
    <property type="project" value="UniProtKB-SubCell"/>
</dbReference>
<reference evidence="10" key="1">
    <citation type="submission" date="2016-10" db="EMBL/GenBank/DDBJ databases">
        <authorList>
            <person name="Varghese N."/>
            <person name="Submissions S."/>
        </authorList>
    </citation>
    <scope>NUCLEOTIDE SEQUENCE [LARGE SCALE GENOMIC DNA]</scope>
    <source>
        <strain evidence="10">DSM 4771</strain>
    </source>
</reference>
<evidence type="ECO:0000256" key="3">
    <source>
        <dbReference type="ARBA" id="ARBA00022475"/>
    </source>
</evidence>
<evidence type="ECO:0000313" key="9">
    <source>
        <dbReference type="EMBL" id="SDJ13916.1"/>
    </source>
</evidence>
<dbReference type="SUPFAM" id="SSF52540">
    <property type="entry name" value="P-loop containing nucleoside triphosphate hydrolases"/>
    <property type="match status" value="1"/>
</dbReference>
<dbReference type="SMART" id="SM00382">
    <property type="entry name" value="AAA"/>
    <property type="match status" value="1"/>
</dbReference>
<evidence type="ECO:0000256" key="6">
    <source>
        <dbReference type="ARBA" id="ARBA00023065"/>
    </source>
</evidence>
<dbReference type="Proteomes" id="UP000199225">
    <property type="component" value="Unassembled WGS sequence"/>
</dbReference>
<evidence type="ECO:0000256" key="1">
    <source>
        <dbReference type="ARBA" id="ARBA00004202"/>
    </source>
</evidence>
<protein>
    <submittedName>
        <fullName evidence="9">Predicted ATPase</fullName>
    </submittedName>
</protein>
<dbReference type="AlphaFoldDB" id="A0A1G8RAC1"/>
<keyword evidence="10" id="KW-1185">Reference proteome</keyword>
<keyword evidence="7" id="KW-0472">Membrane</keyword>
<dbReference type="GO" id="GO:0016887">
    <property type="term" value="F:ATP hydrolysis activity"/>
    <property type="evidence" value="ECO:0007669"/>
    <property type="project" value="InterPro"/>
</dbReference>
<dbReference type="InterPro" id="IPR027417">
    <property type="entry name" value="P-loop_NTPase"/>
</dbReference>
<dbReference type="GO" id="GO:0006302">
    <property type="term" value="P:double-strand break repair"/>
    <property type="evidence" value="ECO:0007669"/>
    <property type="project" value="InterPro"/>
</dbReference>
<dbReference type="OrthoDB" id="9784297at2"/>
<comment type="subcellular location">
    <subcellularLocation>
        <location evidence="1">Cell membrane</location>
        <topology evidence="1">Peripheral membrane protein</topology>
    </subcellularLocation>
</comment>
<dbReference type="PANTHER" id="PTHR42771:SF2">
    <property type="entry name" value="IRON(3+)-HYDROXAMATE IMPORT ATP-BINDING PROTEIN FHUC"/>
    <property type="match status" value="1"/>
</dbReference>
<dbReference type="EMBL" id="FNEV01000002">
    <property type="protein sequence ID" value="SDJ13916.1"/>
    <property type="molecule type" value="Genomic_DNA"/>
</dbReference>
<sequence>MSKRTQDNQYIKRITLKEKAEAARHYFPLNLPLFQSFQEMEMHPNVTFVVGENGSGKSTFLEAVAVALGFNPEGGTKNFNFSTYDSHSDLHEYLRVARGPYRPQDSFFFRAETFYNVATHIEELDRGPGGGRIIDSYGGTSLHEQSHGESFFAAFMERFGGEGLYILDEPEAALSPLRQISMLSRMDELVRDGSQFLISTHSPLLTAYPHAAIYQISEEGMEKVKVEETEHYQVMSQFFEDRERLFHHLFEGEGES</sequence>